<name>A0A8W7JW97_ANOAL</name>
<reference evidence="2 3" key="1">
    <citation type="journal article" date="2017" name="G3 (Bethesda)">
        <title>The Physical Genome Mapping of Anopheles albimanus Corrected Scaffold Misassemblies and Identified Interarm Rearrangements in Genus Anopheles.</title>
        <authorList>
            <person name="Artemov G.N."/>
            <person name="Peery A.N."/>
            <person name="Jiang X."/>
            <person name="Tu Z."/>
            <person name="Stegniy V.N."/>
            <person name="Sharakhova M.V."/>
            <person name="Sharakhov I.V."/>
        </authorList>
    </citation>
    <scope>NUCLEOTIDE SEQUENCE [LARGE SCALE GENOMIC DNA]</scope>
    <source>
        <strain evidence="2 3">ALBI9_A</strain>
    </source>
</reference>
<organism evidence="2 3">
    <name type="scientific">Anopheles albimanus</name>
    <name type="common">New world malaria mosquito</name>
    <dbReference type="NCBI Taxonomy" id="7167"/>
    <lineage>
        <taxon>Eukaryota</taxon>
        <taxon>Metazoa</taxon>
        <taxon>Ecdysozoa</taxon>
        <taxon>Arthropoda</taxon>
        <taxon>Hexapoda</taxon>
        <taxon>Insecta</taxon>
        <taxon>Pterygota</taxon>
        <taxon>Neoptera</taxon>
        <taxon>Endopterygota</taxon>
        <taxon>Diptera</taxon>
        <taxon>Nematocera</taxon>
        <taxon>Culicoidea</taxon>
        <taxon>Culicidae</taxon>
        <taxon>Anophelinae</taxon>
        <taxon>Anopheles</taxon>
    </lineage>
</organism>
<feature type="compositionally biased region" description="Low complexity" evidence="1">
    <location>
        <begin position="59"/>
        <end position="74"/>
    </location>
</feature>
<dbReference type="OrthoDB" id="7756355at2759"/>
<evidence type="ECO:0000256" key="1">
    <source>
        <dbReference type="SAM" id="MobiDB-lite"/>
    </source>
</evidence>
<dbReference type="KEGG" id="aali:118458765"/>
<feature type="compositionally biased region" description="Basic and acidic residues" evidence="1">
    <location>
        <begin position="77"/>
        <end position="86"/>
    </location>
</feature>
<dbReference type="EnsemblMetazoa" id="AALB008443-RA">
    <property type="protein sequence ID" value="AALB008443-PA"/>
    <property type="gene ID" value="AALB008443"/>
</dbReference>
<reference evidence="2" key="2">
    <citation type="submission" date="2022-08" db="UniProtKB">
        <authorList>
            <consortium name="EnsemblMetazoa"/>
        </authorList>
    </citation>
    <scope>IDENTIFICATION</scope>
    <source>
        <strain evidence="2">STECLA/ALBI9_A</strain>
    </source>
</reference>
<dbReference type="RefSeq" id="XP_035777450.1">
    <property type="nucleotide sequence ID" value="XM_035921557.1"/>
</dbReference>
<protein>
    <submittedName>
        <fullName evidence="2">Uncharacterized protein</fullName>
    </submittedName>
</protein>
<accession>A0A8W7JW97</accession>
<feature type="region of interest" description="Disordered" evidence="1">
    <location>
        <begin position="177"/>
        <end position="196"/>
    </location>
</feature>
<proteinExistence type="predicted"/>
<feature type="region of interest" description="Disordered" evidence="1">
    <location>
        <begin position="296"/>
        <end position="322"/>
    </location>
</feature>
<evidence type="ECO:0000313" key="2">
    <source>
        <dbReference type="EnsemblMetazoa" id="AALB008443-PA"/>
    </source>
</evidence>
<dbReference type="Proteomes" id="UP000069272">
    <property type="component" value="Chromosome 2R"/>
</dbReference>
<evidence type="ECO:0000313" key="3">
    <source>
        <dbReference type="Proteomes" id="UP000069272"/>
    </source>
</evidence>
<feature type="region of interest" description="Disordered" evidence="1">
    <location>
        <begin position="59"/>
        <end position="90"/>
    </location>
</feature>
<sequence length="356" mass="37846">MLCRRMRLTERHLQPPREPLEGPIVRPCTVRKLMNLEPGRSNGSGGAGDGELCTTNAIPPTTITIPTGDATGPGVEEQPRGRKPPDGPKTPLMIVNLNIPPGTETLAPKCASRTERSKLPHFCLQYRNLARLCSAPPGATSSAVGAGTATTGGPGAPTQIPQIFIQSFELQDRRAVDGQGPVAGDGAPDGNSASNSQQYNIITENDEDTFATLLLENISNISLEMIQRHQQKLLGTAGSSMTDGQLQTGASGASATCFQHVEGCSSMDRTDSKTSADGVVCGALDMRMDSTEERAGVPRLGSGRADYGNLRSSTQDGIDEPLSDIPAGYRSLCYRTPSPKTRQIIRVDIVTSREKY</sequence>
<dbReference type="AlphaFoldDB" id="A0A8W7JW97"/>
<dbReference type="GeneID" id="118458765"/>
<keyword evidence="3" id="KW-1185">Reference proteome</keyword>